<dbReference type="InterPro" id="IPR027304">
    <property type="entry name" value="Trigger_fact/SurA_dom_sf"/>
</dbReference>
<evidence type="ECO:0008006" key="3">
    <source>
        <dbReference type="Google" id="ProtNLM"/>
    </source>
</evidence>
<dbReference type="Gene3D" id="3.10.50.40">
    <property type="match status" value="1"/>
</dbReference>
<name>A0ABT1NH33_9FIRM</name>
<evidence type="ECO:0000313" key="1">
    <source>
        <dbReference type="EMBL" id="MCQ1530471.1"/>
    </source>
</evidence>
<reference evidence="1 2" key="1">
    <citation type="submission" date="2021-10" db="EMBL/GenBank/DDBJ databases">
        <title>Lutispora strain m25 sp. nov., a thermophilic, non-spore-forming bacterium isolated from a lab-scale methanogenic bioreactor digesting anaerobic sludge.</title>
        <authorList>
            <person name="El Houari A."/>
            <person name="Mcdonald J."/>
        </authorList>
    </citation>
    <scope>NUCLEOTIDE SEQUENCE [LARGE SCALE GENOMIC DNA]</scope>
    <source>
        <strain evidence="2">m25</strain>
    </source>
</reference>
<organism evidence="1 2">
    <name type="scientific">Lutispora saccharofermentans</name>
    <dbReference type="NCBI Taxonomy" id="3024236"/>
    <lineage>
        <taxon>Bacteria</taxon>
        <taxon>Bacillati</taxon>
        <taxon>Bacillota</taxon>
        <taxon>Clostridia</taxon>
        <taxon>Lutisporales</taxon>
        <taxon>Lutisporaceae</taxon>
        <taxon>Lutispora</taxon>
    </lineage>
</organism>
<evidence type="ECO:0000313" key="2">
    <source>
        <dbReference type="Proteomes" id="UP001651880"/>
    </source>
</evidence>
<dbReference type="InterPro" id="IPR046357">
    <property type="entry name" value="PPIase_dom_sf"/>
</dbReference>
<comment type="caution">
    <text evidence="1">The sequence shown here is derived from an EMBL/GenBank/DDBJ whole genome shotgun (WGS) entry which is preliminary data.</text>
</comment>
<dbReference type="Gene3D" id="1.10.3120.10">
    <property type="entry name" value="Trigger factor, C-terminal domain"/>
    <property type="match status" value="1"/>
</dbReference>
<dbReference type="EMBL" id="JAJEKE010000012">
    <property type="protein sequence ID" value="MCQ1530471.1"/>
    <property type="molecule type" value="Genomic_DNA"/>
</dbReference>
<accession>A0ABT1NH33</accession>
<dbReference type="RefSeq" id="WP_255227996.1">
    <property type="nucleotide sequence ID" value="NZ_JAJEKE010000012.1"/>
</dbReference>
<keyword evidence="2" id="KW-1185">Reference proteome</keyword>
<dbReference type="InterPro" id="IPR037041">
    <property type="entry name" value="Trigger_fac_C_sf"/>
</dbReference>
<sequence length="311" mass="35903">MFKSKVIKIFDFKDAEVPENLLRIEVDEKEILKTLEGIAKKHAVTVEPDGGIKAGDFVMVEMESSMEKYNRSNVPIAVGAGLFDKNFEEKLINIKKNEEKIIDVDGHAVKTKILSIKRKIIPAITDELIIKENIEGVNSVPELKDHLFKMRASKLKEERLIQISYEILKEVADRSEYCIADEDVRMLCEEELDRCRILSKMEGLVFEEMSEKELGARVGFGSIEAFKEHIRKSHEKELKMALVGMDMAKKEDIIFDERSYEGHIEEISKNESVDIEIAKAMEPFFRYIAFRYTGFLRKKISEYYGSKLQAF</sequence>
<dbReference type="SUPFAM" id="SSF109998">
    <property type="entry name" value="Triger factor/SurA peptide-binding domain-like"/>
    <property type="match status" value="1"/>
</dbReference>
<proteinExistence type="predicted"/>
<protein>
    <recommendedName>
        <fullName evidence="3">Trigger factor</fullName>
    </recommendedName>
</protein>
<dbReference type="SUPFAM" id="SSF54534">
    <property type="entry name" value="FKBP-like"/>
    <property type="match status" value="1"/>
</dbReference>
<dbReference type="Proteomes" id="UP001651880">
    <property type="component" value="Unassembled WGS sequence"/>
</dbReference>
<gene>
    <name evidence="1" type="ORF">LJD61_13045</name>
</gene>